<proteinExistence type="predicted"/>
<dbReference type="InterPro" id="IPR013813">
    <property type="entry name" value="Endoribo_LPSP/chorism_mut-like"/>
</dbReference>
<evidence type="ECO:0000313" key="1">
    <source>
        <dbReference type="EMBL" id="OLF15927.1"/>
    </source>
</evidence>
<dbReference type="STRING" id="1912961.BU204_19660"/>
<accession>A0A1Q8CNI9</accession>
<dbReference type="Gene3D" id="3.30.1330.40">
    <property type="entry name" value="RutC-like"/>
    <property type="match status" value="1"/>
</dbReference>
<dbReference type="RefSeq" id="WP_075127169.1">
    <property type="nucleotide sequence ID" value="NZ_MSIE01000035.1"/>
</dbReference>
<comment type="caution">
    <text evidence="1">The sequence shown here is derived from an EMBL/GenBank/DDBJ whole genome shotgun (WGS) entry which is preliminary data.</text>
</comment>
<dbReference type="Pfam" id="PF01042">
    <property type="entry name" value="Ribonuc_L-PSP"/>
    <property type="match status" value="1"/>
</dbReference>
<dbReference type="CDD" id="cd02199">
    <property type="entry name" value="YjgF_YER057c_UK114_like_1"/>
    <property type="match status" value="1"/>
</dbReference>
<dbReference type="PANTHER" id="PTHR43760">
    <property type="entry name" value="ENDORIBONUCLEASE-RELATED"/>
    <property type="match status" value="1"/>
</dbReference>
<dbReference type="InterPro" id="IPR035959">
    <property type="entry name" value="RutC-like_sf"/>
</dbReference>
<dbReference type="Proteomes" id="UP000185596">
    <property type="component" value="Unassembled WGS sequence"/>
</dbReference>
<dbReference type="PANTHER" id="PTHR43760:SF1">
    <property type="entry name" value="ENDORIBONUCLEASE L-PSP_CHORISMATE MUTASE-LIKE DOMAIN-CONTAINING PROTEIN"/>
    <property type="match status" value="1"/>
</dbReference>
<protein>
    <submittedName>
        <fullName evidence="1">LysR family transcriptional regulator</fullName>
    </submittedName>
</protein>
<organism evidence="1 2">
    <name type="scientific">Actinophytocola xanthii</name>
    <dbReference type="NCBI Taxonomy" id="1912961"/>
    <lineage>
        <taxon>Bacteria</taxon>
        <taxon>Bacillati</taxon>
        <taxon>Actinomycetota</taxon>
        <taxon>Actinomycetes</taxon>
        <taxon>Pseudonocardiales</taxon>
        <taxon>Pseudonocardiaceae</taxon>
    </lineage>
</organism>
<reference evidence="1 2" key="1">
    <citation type="submission" date="2016-12" db="EMBL/GenBank/DDBJ databases">
        <title>The draft genome sequence of Actinophytocola sp. 11-183.</title>
        <authorList>
            <person name="Wang W."/>
            <person name="Yuan L."/>
        </authorList>
    </citation>
    <scope>NUCLEOTIDE SEQUENCE [LARGE SCALE GENOMIC DNA]</scope>
    <source>
        <strain evidence="1 2">11-183</strain>
    </source>
</reference>
<dbReference type="EMBL" id="MSIE01000035">
    <property type="protein sequence ID" value="OLF15927.1"/>
    <property type="molecule type" value="Genomic_DNA"/>
</dbReference>
<dbReference type="OrthoDB" id="9806229at2"/>
<name>A0A1Q8CNI9_9PSEU</name>
<evidence type="ECO:0000313" key="2">
    <source>
        <dbReference type="Proteomes" id="UP000185596"/>
    </source>
</evidence>
<gene>
    <name evidence="1" type="ORF">BU204_19660</name>
</gene>
<dbReference type="SUPFAM" id="SSF55298">
    <property type="entry name" value="YjgF-like"/>
    <property type="match status" value="1"/>
</dbReference>
<dbReference type="InterPro" id="IPR006175">
    <property type="entry name" value="YjgF/YER057c/UK114"/>
</dbReference>
<keyword evidence="2" id="KW-1185">Reference proteome</keyword>
<sequence>MSWSDRLAELGIALPEVPAPAGAYVPAVRTGNLVLTAGQVPFVDGQVAATGKVGREVSPEEAKGLAGICALNALAAVHDLVGIDAVVRVVKVVGFVASAEGFTGQPAVVNGASELLGEVFGDAGRHARSAVGVAELPLGVPVEVELIVEVSGQEAT</sequence>
<dbReference type="AlphaFoldDB" id="A0A1Q8CNI9"/>